<dbReference type="InterPro" id="IPR030689">
    <property type="entry name" value="Cytochrome_b"/>
</dbReference>
<dbReference type="InterPro" id="IPR016174">
    <property type="entry name" value="Di-haem_cyt_TM"/>
</dbReference>
<keyword evidence="9 18" id="KW-0479">Metal-binding</keyword>
<dbReference type="InterPro" id="IPR005798">
    <property type="entry name" value="Cyt_b/b6_C"/>
</dbReference>
<dbReference type="GO" id="GO:0045275">
    <property type="term" value="C:respiratory chain complex III"/>
    <property type="evidence" value="ECO:0007669"/>
    <property type="project" value="InterPro"/>
</dbReference>
<evidence type="ECO:0000256" key="3">
    <source>
        <dbReference type="ARBA" id="ARBA00011649"/>
    </source>
</evidence>
<evidence type="ECO:0000256" key="15">
    <source>
        <dbReference type="ARBA" id="ARBA00023128"/>
    </source>
</evidence>
<feature type="binding site" description="axial binding residue" evidence="18">
    <location>
        <position position="186"/>
    </location>
    <ligand>
        <name>heme b</name>
        <dbReference type="ChEBI" id="CHEBI:60344"/>
        <label>b566</label>
    </ligand>
    <ligandPart>
        <name>Fe</name>
        <dbReference type="ChEBI" id="CHEBI:18248"/>
    </ligandPart>
</feature>
<gene>
    <name evidence="22" type="primary">CYTB</name>
</gene>
<feature type="binding site" evidence="17">
    <location>
        <position position="191"/>
    </location>
    <ligand>
        <name>a ubiquinone</name>
        <dbReference type="ChEBI" id="CHEBI:16389"/>
    </ligand>
</feature>
<dbReference type="CDD" id="cd00290">
    <property type="entry name" value="cytochrome_b_C"/>
    <property type="match status" value="1"/>
</dbReference>
<feature type="transmembrane region" description="Helical" evidence="19">
    <location>
        <begin position="219"/>
        <end position="237"/>
    </location>
</feature>
<dbReference type="GO" id="GO:0008121">
    <property type="term" value="F:quinol-cytochrome-c reductase activity"/>
    <property type="evidence" value="ECO:0007669"/>
    <property type="project" value="InterPro"/>
</dbReference>
<feature type="transmembrane region" description="Helical" evidence="19">
    <location>
        <begin position="278"/>
        <end position="297"/>
    </location>
</feature>
<name>A0A386B2H1_9NEOP</name>
<evidence type="ECO:0000256" key="13">
    <source>
        <dbReference type="ARBA" id="ARBA00023004"/>
    </source>
</evidence>
<evidence type="ECO:0000256" key="4">
    <source>
        <dbReference type="ARBA" id="ARBA00013531"/>
    </source>
</evidence>
<feature type="domain" description="Cytochrome b/b6 C-terminal region profile" evidence="21">
    <location>
        <begin position="200"/>
        <end position="361"/>
    </location>
</feature>
<evidence type="ECO:0000256" key="8">
    <source>
        <dbReference type="ARBA" id="ARBA00022692"/>
    </source>
</evidence>
<evidence type="ECO:0000256" key="7">
    <source>
        <dbReference type="ARBA" id="ARBA00022660"/>
    </source>
</evidence>
<accession>A0A386B2H1</accession>
<reference evidence="22" key="1">
    <citation type="journal article" date="2018" name="Syst. Biol.">
        <title>Mitochondrial Genome Fragmentation Unites the Parasitic Lice of Eutherian Mammals.</title>
        <authorList>
            <person name="Song F."/>
            <person name="Li H."/>
            <person name="Liu G.-H."/>
            <person name="Wang W."/>
            <person name="James P."/>
            <person name="Colwell D.D."/>
            <person name="Tran A."/>
            <person name="Gong S."/>
            <person name="Cai W."/>
            <person name="Shao R."/>
        </authorList>
    </citation>
    <scope>NUCLEOTIDE SEQUENCE</scope>
    <source>
        <strain evidence="22">Minichromosome 2</strain>
    </source>
</reference>
<evidence type="ECO:0000256" key="5">
    <source>
        <dbReference type="ARBA" id="ARBA00022448"/>
    </source>
</evidence>
<dbReference type="InterPro" id="IPR036150">
    <property type="entry name" value="Cyt_b/b6_C_sf"/>
</dbReference>
<evidence type="ECO:0000256" key="18">
    <source>
        <dbReference type="PIRSR" id="PIRSR038885-2"/>
    </source>
</evidence>
<proteinExistence type="inferred from homology"/>
<evidence type="ECO:0000256" key="14">
    <source>
        <dbReference type="ARBA" id="ARBA00023075"/>
    </source>
</evidence>
<dbReference type="GO" id="GO:0005743">
    <property type="term" value="C:mitochondrial inner membrane"/>
    <property type="evidence" value="ECO:0007669"/>
    <property type="project" value="UniProtKB-SubCell"/>
</dbReference>
<evidence type="ECO:0000256" key="9">
    <source>
        <dbReference type="ARBA" id="ARBA00022723"/>
    </source>
</evidence>
<keyword evidence="8 19" id="KW-0812">Transmembrane</keyword>
<evidence type="ECO:0000256" key="19">
    <source>
        <dbReference type="RuleBase" id="RU362117"/>
    </source>
</evidence>
<dbReference type="GO" id="GO:0016491">
    <property type="term" value="F:oxidoreductase activity"/>
    <property type="evidence" value="ECO:0007669"/>
    <property type="project" value="UniProtKB-UniRule"/>
</dbReference>
<feature type="transmembrane region" description="Helical" evidence="19">
    <location>
        <begin position="103"/>
        <end position="123"/>
    </location>
</feature>
<feature type="binding site" description="axial binding residue" evidence="18">
    <location>
        <position position="73"/>
    </location>
    <ligand>
        <name>heme b</name>
        <dbReference type="ChEBI" id="CHEBI:60344"/>
        <label>b562</label>
    </ligand>
    <ligandPart>
        <name>Fe</name>
        <dbReference type="ChEBI" id="CHEBI:18248"/>
    </ligandPart>
</feature>
<organism evidence="22">
    <name type="scientific">Bovicola ovis</name>
    <name type="common">sheep biting louse</name>
    <dbReference type="NCBI Taxonomy" id="186214"/>
    <lineage>
        <taxon>Eukaryota</taxon>
        <taxon>Metazoa</taxon>
        <taxon>Ecdysozoa</taxon>
        <taxon>Arthropoda</taxon>
        <taxon>Hexapoda</taxon>
        <taxon>Insecta</taxon>
        <taxon>Pterygota</taxon>
        <taxon>Neoptera</taxon>
        <taxon>Paraneoptera</taxon>
        <taxon>Psocodea</taxon>
        <taxon>Troctomorpha</taxon>
        <taxon>Phthiraptera</taxon>
        <taxon>Ischnocera</taxon>
        <taxon>Bovicoliidae</taxon>
        <taxon>Bovicola</taxon>
    </lineage>
</organism>
<dbReference type="InterPro" id="IPR048260">
    <property type="entry name" value="Cytochrome_b_C_euk/bac"/>
</dbReference>
<dbReference type="PIRSF" id="PIRSF038885">
    <property type="entry name" value="COB"/>
    <property type="match status" value="1"/>
</dbReference>
<evidence type="ECO:0000256" key="11">
    <source>
        <dbReference type="ARBA" id="ARBA00022982"/>
    </source>
</evidence>
<dbReference type="AlphaFoldDB" id="A0A386B2H1"/>
<dbReference type="PROSITE" id="PS51003">
    <property type="entry name" value="CYTB_CTER"/>
    <property type="match status" value="1"/>
</dbReference>
<dbReference type="Gene3D" id="1.20.810.10">
    <property type="entry name" value="Cytochrome Bc1 Complex, Chain C"/>
    <property type="match status" value="1"/>
</dbReference>
<feature type="transmembrane region" description="Helical" evidence="19">
    <location>
        <begin position="20"/>
        <end position="41"/>
    </location>
</feature>
<comment type="subunit">
    <text evidence="3">The main subunits of complex b-c1 are: cytochrome b, cytochrome c1 and the Rieske protein.</text>
</comment>
<comment type="subcellular location">
    <subcellularLocation>
        <location evidence="2">Mitochondrion inner membrane</location>
        <topology evidence="2">Multi-pass membrane protein</topology>
    </subcellularLocation>
</comment>
<comment type="function">
    <text evidence="1 19">Component of the ubiquinol-cytochrome c reductase complex (complex III or cytochrome b-c1 complex) that is part of the mitochondrial respiratory chain. The b-c1 complex mediates electron transfer from ubiquinol to cytochrome c. Contributes to the generation of a proton gradient across the mitochondrial membrane that is then used for ATP synthesis.</text>
</comment>
<keyword evidence="6 18" id="KW-0349">Heme</keyword>
<dbReference type="CDD" id="cd00284">
    <property type="entry name" value="Cytochrome_b_N"/>
    <property type="match status" value="1"/>
</dbReference>
<evidence type="ECO:0000259" key="20">
    <source>
        <dbReference type="PROSITE" id="PS51002"/>
    </source>
</evidence>
<feature type="transmembrane region" description="Helical" evidence="19">
    <location>
        <begin position="335"/>
        <end position="357"/>
    </location>
</feature>
<feature type="domain" description="Cytochrome b/b6 N-terminal region profile" evidence="20">
    <location>
        <begin position="1"/>
        <end position="199"/>
    </location>
</feature>
<feature type="transmembrane region" description="Helical" evidence="19">
    <location>
        <begin position="309"/>
        <end position="329"/>
    </location>
</feature>
<dbReference type="InterPro" id="IPR005797">
    <property type="entry name" value="Cyt_b/b6_N"/>
</dbReference>
<evidence type="ECO:0000256" key="16">
    <source>
        <dbReference type="ARBA" id="ARBA00023136"/>
    </source>
</evidence>
<evidence type="ECO:0000256" key="10">
    <source>
        <dbReference type="ARBA" id="ARBA00022792"/>
    </source>
</evidence>
<evidence type="ECO:0000256" key="1">
    <source>
        <dbReference type="ARBA" id="ARBA00002566"/>
    </source>
</evidence>
<keyword evidence="11 19" id="KW-0249">Electron transport</keyword>
<keyword evidence="10" id="KW-0999">Mitochondrion inner membrane</keyword>
<keyword evidence="13 18" id="KW-0408">Iron</keyword>
<evidence type="ECO:0000256" key="17">
    <source>
        <dbReference type="PIRSR" id="PIRSR038885-1"/>
    </source>
</evidence>
<keyword evidence="15 19" id="KW-0496">Mitochondrion</keyword>
<evidence type="ECO:0000313" key="22">
    <source>
        <dbReference type="EMBL" id="AYC65844.1"/>
    </source>
</evidence>
<dbReference type="EMBL" id="MH001202">
    <property type="protein sequence ID" value="AYC65844.1"/>
    <property type="molecule type" value="Genomic_DNA"/>
</dbReference>
<dbReference type="PANTHER" id="PTHR19271">
    <property type="entry name" value="CYTOCHROME B"/>
    <property type="match status" value="1"/>
</dbReference>
<protein>
    <recommendedName>
        <fullName evidence="4 19">Cytochrome b</fullName>
    </recommendedName>
</protein>
<dbReference type="Pfam" id="PF00033">
    <property type="entry name" value="Cytochrome_B"/>
    <property type="match status" value="1"/>
</dbReference>
<comment type="cofactor">
    <cofactor evidence="19">
        <name>heme b</name>
        <dbReference type="ChEBI" id="CHEBI:60344"/>
    </cofactor>
    <text evidence="19">Binds 2 heme groups non-covalently.</text>
</comment>
<geneLocation type="mitochondrion" evidence="22"/>
<dbReference type="GO" id="GO:0006122">
    <property type="term" value="P:mitochondrial electron transport, ubiquinol to cytochrome c"/>
    <property type="evidence" value="ECO:0007669"/>
    <property type="project" value="TreeGrafter"/>
</dbReference>
<evidence type="ECO:0000256" key="2">
    <source>
        <dbReference type="ARBA" id="ARBA00004448"/>
    </source>
</evidence>
<feature type="transmembrane region" description="Helical" evidence="19">
    <location>
        <begin position="77"/>
        <end position="97"/>
    </location>
</feature>
<keyword evidence="14" id="KW-0830">Ubiquinone</keyword>
<keyword evidence="12 19" id="KW-1133">Transmembrane helix</keyword>
<evidence type="ECO:0000259" key="21">
    <source>
        <dbReference type="PROSITE" id="PS51003"/>
    </source>
</evidence>
<keyword evidence="7 19" id="KW-0679">Respiratory chain</keyword>
<feature type="transmembrane region" description="Helical" evidence="19">
    <location>
        <begin position="135"/>
        <end position="156"/>
    </location>
</feature>
<evidence type="ECO:0000256" key="12">
    <source>
        <dbReference type="ARBA" id="ARBA00022989"/>
    </source>
</evidence>
<dbReference type="PANTHER" id="PTHR19271:SF16">
    <property type="entry name" value="CYTOCHROME B"/>
    <property type="match status" value="1"/>
</dbReference>
<dbReference type="GO" id="GO:0046872">
    <property type="term" value="F:metal ion binding"/>
    <property type="evidence" value="ECO:0007669"/>
    <property type="project" value="UniProtKB-UniRule"/>
</dbReference>
<comment type="similarity">
    <text evidence="19">Belongs to the cytochrome b family.</text>
</comment>
<dbReference type="PROSITE" id="PS51002">
    <property type="entry name" value="CYTB_NTER"/>
    <property type="match status" value="1"/>
</dbReference>
<feature type="binding site" description="axial binding residue" evidence="18">
    <location>
        <position position="87"/>
    </location>
    <ligand>
        <name>heme b</name>
        <dbReference type="ChEBI" id="CHEBI:60344"/>
        <label>b566</label>
    </ligand>
    <ligandPart>
        <name>Fe</name>
        <dbReference type="ChEBI" id="CHEBI:18248"/>
    </ligandPart>
</feature>
<evidence type="ECO:0000256" key="6">
    <source>
        <dbReference type="ARBA" id="ARBA00022617"/>
    </source>
</evidence>
<feature type="binding site" description="axial binding residue" evidence="18">
    <location>
        <position position="172"/>
    </location>
    <ligand>
        <name>heme b</name>
        <dbReference type="ChEBI" id="CHEBI:60344"/>
        <label>b562</label>
    </ligand>
    <ligandPart>
        <name>Fe</name>
        <dbReference type="ChEBI" id="CHEBI:18248"/>
    </ligandPart>
</feature>
<keyword evidence="5 19" id="KW-0813">Transport</keyword>
<dbReference type="InterPro" id="IPR048259">
    <property type="entry name" value="Cytochrome_b_N_euk/bac"/>
</dbReference>
<sequence length="361" mass="40752">MANYTKFITHIPTPSSISYMWNFGSLLGLAMVVQVLSGLFLSFHYESSLSEAFSSVVSICFDKNNGWLIRSIHSNGASLIFVLLYFHIARGLYYGSFVLTHTWMLGVTIFLVTMATAFLGYVLPWGQMSYWGATVITNLVSAIPSIGGDVVVWLWGGFSVSKPTLIRFFSLHFLLPFMILALAGVHIIFLHETGSSNPLGLGSDVDKVHFHPLFSSKDYVGVILVAVVFYFLCIFSPDLFMDCDNFIKANPLNTPPHIQPEWYFLFAYAILRSIPSKLGGVIGLVSSILVMYVFSILKWDQSSCRFNPLMKVICWSFFMNFLLLTWLGMQPVEYPFLQISGVCSVLYFCLVFSWWAFSLRK</sequence>
<dbReference type="SUPFAM" id="SSF81342">
    <property type="entry name" value="Transmembrane di-heme cytochromes"/>
    <property type="match status" value="1"/>
</dbReference>
<feature type="transmembrane region" description="Helical" evidence="19">
    <location>
        <begin position="168"/>
        <end position="190"/>
    </location>
</feature>
<keyword evidence="16 19" id="KW-0472">Membrane</keyword>
<dbReference type="InterPro" id="IPR027387">
    <property type="entry name" value="Cytb/b6-like_sf"/>
</dbReference>
<comment type="cofactor">
    <cofactor evidence="18">
        <name>heme</name>
        <dbReference type="ChEBI" id="CHEBI:30413"/>
    </cofactor>
    <text evidence="18">Binds 2 heme groups non-covalently.</text>
</comment>
<dbReference type="SUPFAM" id="SSF81648">
    <property type="entry name" value="a domain/subunit of cytochrome bc1 complex (Ubiquinol-cytochrome c reductase)"/>
    <property type="match status" value="1"/>
</dbReference>
<dbReference type="Pfam" id="PF00032">
    <property type="entry name" value="Cytochrom_B_C"/>
    <property type="match status" value="1"/>
</dbReference>